<dbReference type="Proteomes" id="UP001275084">
    <property type="component" value="Unassembled WGS sequence"/>
</dbReference>
<feature type="compositionally biased region" description="Basic and acidic residues" evidence="1">
    <location>
        <begin position="1"/>
        <end position="17"/>
    </location>
</feature>
<feature type="domain" description="Tag1 C-terminal" evidence="3">
    <location>
        <begin position="468"/>
        <end position="581"/>
    </location>
</feature>
<comment type="caution">
    <text evidence="6">The sequence shown here is derived from an EMBL/GenBank/DDBJ whole genome shotgun (WGS) entry which is preliminary data.</text>
</comment>
<feature type="domain" description="Tag1-like fifth Ig-like" evidence="5">
    <location>
        <begin position="731"/>
        <end position="843"/>
    </location>
</feature>
<evidence type="ECO:0000256" key="1">
    <source>
        <dbReference type="SAM" id="MobiDB-lite"/>
    </source>
</evidence>
<reference evidence="6" key="1">
    <citation type="journal article" date="2023" name="Mol. Phylogenet. Evol.">
        <title>Genome-scale phylogeny and comparative genomics of the fungal order Sordariales.</title>
        <authorList>
            <person name="Hensen N."/>
            <person name="Bonometti L."/>
            <person name="Westerberg I."/>
            <person name="Brannstrom I.O."/>
            <person name="Guillou S."/>
            <person name="Cros-Aarteil S."/>
            <person name="Calhoun S."/>
            <person name="Haridas S."/>
            <person name="Kuo A."/>
            <person name="Mondo S."/>
            <person name="Pangilinan J."/>
            <person name="Riley R."/>
            <person name="LaButti K."/>
            <person name="Andreopoulos B."/>
            <person name="Lipzen A."/>
            <person name="Chen C."/>
            <person name="Yan M."/>
            <person name="Daum C."/>
            <person name="Ng V."/>
            <person name="Clum A."/>
            <person name="Steindorff A."/>
            <person name="Ohm R.A."/>
            <person name="Martin F."/>
            <person name="Silar P."/>
            <person name="Natvig D.O."/>
            <person name="Lalanne C."/>
            <person name="Gautier V."/>
            <person name="Ament-Velasquez S.L."/>
            <person name="Kruys A."/>
            <person name="Hutchinson M.I."/>
            <person name="Powell A.J."/>
            <person name="Barry K."/>
            <person name="Miller A.N."/>
            <person name="Grigoriev I.V."/>
            <person name="Debuchy R."/>
            <person name="Gladieux P."/>
            <person name="Hiltunen Thoren M."/>
            <person name="Johannesson H."/>
        </authorList>
    </citation>
    <scope>NUCLEOTIDE SEQUENCE</scope>
    <source>
        <strain evidence="6">CBS 955.72</strain>
    </source>
</reference>
<dbReference type="InterPro" id="IPR059065">
    <property type="entry name" value="Ig_Tag1-like_4th"/>
</dbReference>
<dbReference type="Pfam" id="PF26153">
    <property type="entry name" value="LEA-2L_5"/>
    <property type="match status" value="1"/>
</dbReference>
<feature type="region of interest" description="Disordered" evidence="1">
    <location>
        <begin position="1"/>
        <end position="50"/>
    </location>
</feature>
<evidence type="ECO:0000313" key="7">
    <source>
        <dbReference type="Proteomes" id="UP001275084"/>
    </source>
</evidence>
<dbReference type="Gene3D" id="2.60.40.1820">
    <property type="match status" value="1"/>
</dbReference>
<dbReference type="EMBL" id="JAUIQD010000007">
    <property type="protein sequence ID" value="KAK3343797.1"/>
    <property type="molecule type" value="Genomic_DNA"/>
</dbReference>
<dbReference type="AlphaFoldDB" id="A0AAJ0H9C0"/>
<dbReference type="SUPFAM" id="SSF117070">
    <property type="entry name" value="LEA14-like"/>
    <property type="match status" value="1"/>
</dbReference>
<keyword evidence="2" id="KW-1133">Transmembrane helix</keyword>
<evidence type="ECO:0000259" key="5">
    <source>
        <dbReference type="Pfam" id="PF26153"/>
    </source>
</evidence>
<dbReference type="InterPro" id="IPR059066">
    <property type="entry name" value="Ig_Tag1-like_5th"/>
</dbReference>
<reference evidence="6" key="2">
    <citation type="submission" date="2023-06" db="EMBL/GenBank/DDBJ databases">
        <authorList>
            <consortium name="Lawrence Berkeley National Laboratory"/>
            <person name="Haridas S."/>
            <person name="Hensen N."/>
            <person name="Bonometti L."/>
            <person name="Westerberg I."/>
            <person name="Brannstrom I.O."/>
            <person name="Guillou S."/>
            <person name="Cros-Aarteil S."/>
            <person name="Calhoun S."/>
            <person name="Kuo A."/>
            <person name="Mondo S."/>
            <person name="Pangilinan J."/>
            <person name="Riley R."/>
            <person name="Labutti K."/>
            <person name="Andreopoulos B."/>
            <person name="Lipzen A."/>
            <person name="Chen C."/>
            <person name="Yanf M."/>
            <person name="Daum C."/>
            <person name="Ng V."/>
            <person name="Clum A."/>
            <person name="Steindorff A."/>
            <person name="Ohm R."/>
            <person name="Martin F."/>
            <person name="Silar P."/>
            <person name="Natvig D."/>
            <person name="Lalanne C."/>
            <person name="Gautier V."/>
            <person name="Ament-Velasquez S.L."/>
            <person name="Kruys A."/>
            <person name="Hutchinson M.I."/>
            <person name="Powell A.J."/>
            <person name="Barry K."/>
            <person name="Miller A.N."/>
            <person name="Grigoriev I.V."/>
            <person name="Debuchy R."/>
            <person name="Gladieux P."/>
            <person name="Thoren M.H."/>
            <person name="Johannesson H."/>
        </authorList>
    </citation>
    <scope>NUCLEOTIDE SEQUENCE</scope>
    <source>
        <strain evidence="6">CBS 955.72</strain>
    </source>
</reference>
<dbReference type="InterPro" id="IPR046368">
    <property type="entry name" value="Tag1"/>
</dbReference>
<feature type="compositionally biased region" description="Low complexity" evidence="1">
    <location>
        <begin position="29"/>
        <end position="40"/>
    </location>
</feature>
<name>A0AAJ0H9C0_9PEZI</name>
<organism evidence="6 7">
    <name type="scientific">Lasiosphaeria hispida</name>
    <dbReference type="NCBI Taxonomy" id="260671"/>
    <lineage>
        <taxon>Eukaryota</taxon>
        <taxon>Fungi</taxon>
        <taxon>Dikarya</taxon>
        <taxon>Ascomycota</taxon>
        <taxon>Pezizomycotina</taxon>
        <taxon>Sordariomycetes</taxon>
        <taxon>Sordariomycetidae</taxon>
        <taxon>Sordariales</taxon>
        <taxon>Lasiosphaeriaceae</taxon>
        <taxon>Lasiosphaeria</taxon>
    </lineage>
</organism>
<keyword evidence="7" id="KW-1185">Reference proteome</keyword>
<protein>
    <recommendedName>
        <fullName evidence="8">Pre-rRNA processing protein</fullName>
    </recommendedName>
</protein>
<keyword evidence="2" id="KW-0472">Membrane</keyword>
<dbReference type="PANTHER" id="PTHR35895:SF3">
    <property type="entry name" value="PRE-RRNA PROCESSING PROTEIN"/>
    <property type="match status" value="1"/>
</dbReference>
<dbReference type="Pfam" id="PF26174">
    <property type="entry name" value="LEA-2_1"/>
    <property type="match status" value="1"/>
</dbReference>
<dbReference type="GO" id="GO:0000329">
    <property type="term" value="C:fungal-type vacuole membrane"/>
    <property type="evidence" value="ECO:0007669"/>
    <property type="project" value="InterPro"/>
</dbReference>
<accession>A0AAJ0H9C0</accession>
<dbReference type="InterPro" id="IPR055011">
    <property type="entry name" value="Tag1_C"/>
</dbReference>
<dbReference type="PANTHER" id="PTHR35895">
    <property type="entry name" value="CHROMOSOME 16, WHOLE GENOME SHOTGUN SEQUENCE"/>
    <property type="match status" value="1"/>
</dbReference>
<keyword evidence="2" id="KW-0812">Transmembrane</keyword>
<dbReference type="Pfam" id="PF22786">
    <property type="entry name" value="Tag1_C"/>
    <property type="match status" value="1"/>
</dbReference>
<evidence type="ECO:0000259" key="4">
    <source>
        <dbReference type="Pfam" id="PF26150"/>
    </source>
</evidence>
<gene>
    <name evidence="6" type="ORF">B0T25DRAFT_555214</name>
</gene>
<dbReference type="Pfam" id="PF26150">
    <property type="entry name" value="LEA-2_4"/>
    <property type="match status" value="1"/>
</dbReference>
<proteinExistence type="predicted"/>
<sequence>MSDSERSPLLSADDRKNPTNRPSEDAESLESAPLLSSSNATPRYDGEQDEVRNGDVASVASNADASSIKSAKTKSRRWPSIIAMFILALFALTVIVVAFFVPAAVEEYAKEALVLEPTNLSLESITTDGVRARIQANFRLDGQRVKNEHVRRVGRATTWLVGKLGTEETRINVYLPEYDNILLGTASVPPLTVTIVDGENTAVDFVADLIPGDAEGIRIIANDWLTGRLDVLRLRGVADIQVKAGLIPLGTHSVSELLTFEANKLPKLPAYNITKISFEEEPVPGHDQTAMAAEVSITALNDFPISVDVPELGFEVLVPGCSPYDPYILVAAAVTRPVAVRPHSNVVVNAHGVVEELPDLLTRVCPNSDSSPLDLFFKKYLGGEAATVFVRGQKSPVSDTPDWLAEILSSITVPVPFPGRSFDNLIRSFSLTDVHFTLPDPFAEPDDPDADPKVSGTIVVLAAIPAEMNVSLNVTDVRANADVFYHKKKLGELDLSHWQKANSTQIAAGKDQEATLKIQSRIEDAPLNVTDGDVLTDVIQAMLFGDKEIILAIKALVDVRVQTVLGQLIIKDVPAEGKIPLKPLSRDVFGSLEPQVGNIEVIDTTTGSISLKATVNITNPTPYTASVPWISIHVLSNGTLVGEVRAENLDIKAGNNTNVTVSATWHPSLGGKKGVEIGRNLLSQYISGYNTSITVKTHRGSIPSQPLIGEALSRLNITVAAPRLNLPGGDEDDRSHFIRDATFHIFSSTATFTLVSPLQHETIYIEYINATALYNHTEEVGRIEYDLPFAAPPGSSQTPKLPVDWSLDSVGYERLRQALGGELKLDAKAVVGIRLGMWTETLWYDGKGIGASVRL</sequence>
<evidence type="ECO:0000313" key="6">
    <source>
        <dbReference type="EMBL" id="KAK3343797.1"/>
    </source>
</evidence>
<feature type="domain" description="Tag1-like fourth Ig-like" evidence="4">
    <location>
        <begin position="594"/>
        <end position="706"/>
    </location>
</feature>
<evidence type="ECO:0000259" key="3">
    <source>
        <dbReference type="Pfam" id="PF22786"/>
    </source>
</evidence>
<evidence type="ECO:0000256" key="2">
    <source>
        <dbReference type="SAM" id="Phobius"/>
    </source>
</evidence>
<feature type="transmembrane region" description="Helical" evidence="2">
    <location>
        <begin position="78"/>
        <end position="101"/>
    </location>
</feature>
<evidence type="ECO:0008006" key="8">
    <source>
        <dbReference type="Google" id="ProtNLM"/>
    </source>
</evidence>